<sequence>MFNKFVSAVVVLYTKIIESTAIVYAAFVDGRGLSIGSHTNYKFAKRLLP</sequence>
<reference evidence="1" key="1">
    <citation type="submission" date="2022-01" db="EMBL/GenBank/DDBJ databases">
        <authorList>
            <person name="Criscuolo A."/>
        </authorList>
    </citation>
    <scope>NUCLEOTIDE SEQUENCE</scope>
    <source>
        <strain evidence="1">CIP111893</strain>
    </source>
</reference>
<dbReference type="EMBL" id="CAKMMF010000027">
    <property type="protein sequence ID" value="CAH1216894.1"/>
    <property type="molecule type" value="Genomic_DNA"/>
</dbReference>
<name>A0ABM9CM47_9BACL</name>
<evidence type="ECO:0000313" key="1">
    <source>
        <dbReference type="EMBL" id="CAH1216894.1"/>
    </source>
</evidence>
<evidence type="ECO:0000313" key="2">
    <source>
        <dbReference type="Proteomes" id="UP000838686"/>
    </source>
</evidence>
<organism evidence="1 2">
    <name type="scientific">Paenibacillus plantiphilus</name>
    <dbReference type="NCBI Taxonomy" id="2905650"/>
    <lineage>
        <taxon>Bacteria</taxon>
        <taxon>Bacillati</taxon>
        <taxon>Bacillota</taxon>
        <taxon>Bacilli</taxon>
        <taxon>Bacillales</taxon>
        <taxon>Paenibacillaceae</taxon>
        <taxon>Paenibacillus</taxon>
    </lineage>
</organism>
<dbReference type="RefSeq" id="WP_236344564.1">
    <property type="nucleotide sequence ID" value="NZ_CAKMMF010000027.1"/>
</dbReference>
<gene>
    <name evidence="1" type="ORF">PAECIP111893_04199</name>
</gene>
<keyword evidence="2" id="KW-1185">Reference proteome</keyword>
<comment type="caution">
    <text evidence="1">The sequence shown here is derived from an EMBL/GenBank/DDBJ whole genome shotgun (WGS) entry which is preliminary data.</text>
</comment>
<proteinExistence type="predicted"/>
<dbReference type="Proteomes" id="UP000838686">
    <property type="component" value="Unassembled WGS sequence"/>
</dbReference>
<protein>
    <submittedName>
        <fullName evidence="1">Uncharacterized protein</fullName>
    </submittedName>
</protein>
<accession>A0ABM9CM47</accession>